<gene>
    <name evidence="8" type="ORF">HNR32_001940</name>
</gene>
<evidence type="ECO:0000256" key="4">
    <source>
        <dbReference type="ARBA" id="ARBA00022692"/>
    </source>
</evidence>
<feature type="transmembrane region" description="Helical" evidence="7">
    <location>
        <begin position="12"/>
        <end position="31"/>
    </location>
</feature>
<feature type="transmembrane region" description="Helical" evidence="7">
    <location>
        <begin position="134"/>
        <end position="152"/>
    </location>
</feature>
<organism evidence="8 9">
    <name type="scientific">Pectinatus brassicae</name>
    <dbReference type="NCBI Taxonomy" id="862415"/>
    <lineage>
        <taxon>Bacteria</taxon>
        <taxon>Bacillati</taxon>
        <taxon>Bacillota</taxon>
        <taxon>Negativicutes</taxon>
        <taxon>Selenomonadales</taxon>
        <taxon>Selenomonadaceae</taxon>
        <taxon>Pectinatus</taxon>
    </lineage>
</organism>
<feature type="transmembrane region" description="Helical" evidence="7">
    <location>
        <begin position="164"/>
        <end position="184"/>
    </location>
</feature>
<comment type="caution">
    <text evidence="8">The sequence shown here is derived from an EMBL/GenBank/DDBJ whole genome shotgun (WGS) entry which is preliminary data.</text>
</comment>
<evidence type="ECO:0000256" key="7">
    <source>
        <dbReference type="SAM" id="Phobius"/>
    </source>
</evidence>
<feature type="transmembrane region" description="Helical" evidence="7">
    <location>
        <begin position="43"/>
        <end position="72"/>
    </location>
</feature>
<evidence type="ECO:0000313" key="8">
    <source>
        <dbReference type="EMBL" id="MBB5336785.1"/>
    </source>
</evidence>
<name>A0A840UWJ8_9FIRM</name>
<evidence type="ECO:0000256" key="3">
    <source>
        <dbReference type="ARBA" id="ARBA00022475"/>
    </source>
</evidence>
<keyword evidence="6 7" id="KW-0472">Membrane</keyword>
<feature type="transmembrane region" description="Helical" evidence="7">
    <location>
        <begin position="93"/>
        <end position="114"/>
    </location>
</feature>
<evidence type="ECO:0000256" key="2">
    <source>
        <dbReference type="ARBA" id="ARBA00022448"/>
    </source>
</evidence>
<dbReference type="InterPro" id="IPR048279">
    <property type="entry name" value="MdtK-like"/>
</dbReference>
<accession>A0A840UWJ8</accession>
<feature type="transmembrane region" description="Helical" evidence="7">
    <location>
        <begin position="247"/>
        <end position="274"/>
    </location>
</feature>
<dbReference type="RefSeq" id="WP_183862037.1">
    <property type="nucleotide sequence ID" value="NZ_JACHFH010000024.1"/>
</dbReference>
<dbReference type="GO" id="GO:0015297">
    <property type="term" value="F:antiporter activity"/>
    <property type="evidence" value="ECO:0007669"/>
    <property type="project" value="InterPro"/>
</dbReference>
<feature type="transmembrane region" description="Helical" evidence="7">
    <location>
        <begin position="190"/>
        <end position="213"/>
    </location>
</feature>
<comment type="subcellular location">
    <subcellularLocation>
        <location evidence="1">Cell membrane</location>
        <topology evidence="1">Multi-pass membrane protein</topology>
    </subcellularLocation>
</comment>
<dbReference type="PANTHER" id="PTHR43549:SF3">
    <property type="entry name" value="MULTIDRUG RESISTANCE PROTEIN YPNP-RELATED"/>
    <property type="match status" value="1"/>
</dbReference>
<sequence length="446" mass="48264">MTRDLTVGGPAKLIFSFAVPLIIGNVFQQMYALVDTLLVGRFLGVSALAAVGCCGSLMFLMIGLVLGFTNGLAIYTGQRFGAGDMAGVRKSAAACLAICIVTAIILTSIGMFIAKPMLLFMNTPAAILDNAYSFISIIYAGTTVTIMFNMLMNFIRALGDSRTPLYFLIFATVINILLEIIFILSLGLGIAGAAAATVISQLLSAILCFIYIAKKMPILRFKKEDWHMNGNFIWQHLRIGIPMGFQASIIAVGAIILQIALNGLGEIAVAAYAAAQKIDAIAIMPMMSFGMAMAAYTAQNYGARKIDRINDGVKKCMFMSGGFALVIAVILITFGPVMLEQFVGASEQKVIEYGHLYLIIDGINYIVLSFLFIYRFTLQGLGQSIVPTIAGVMELIMRAAAAIFLVKIWGYTGACFANPLAWIGSCVPLAIMYYYTKKHILNYDKL</sequence>
<evidence type="ECO:0000256" key="1">
    <source>
        <dbReference type="ARBA" id="ARBA00004651"/>
    </source>
</evidence>
<dbReference type="InterPro" id="IPR002528">
    <property type="entry name" value="MATE_fam"/>
</dbReference>
<keyword evidence="3" id="KW-1003">Cell membrane</keyword>
<dbReference type="InterPro" id="IPR052031">
    <property type="entry name" value="Membrane_Transporter-Flippase"/>
</dbReference>
<dbReference type="PIRSF" id="PIRSF006603">
    <property type="entry name" value="DinF"/>
    <property type="match status" value="1"/>
</dbReference>
<dbReference type="EMBL" id="JACHFH010000024">
    <property type="protein sequence ID" value="MBB5336785.1"/>
    <property type="molecule type" value="Genomic_DNA"/>
</dbReference>
<dbReference type="Pfam" id="PF01554">
    <property type="entry name" value="MatE"/>
    <property type="match status" value="2"/>
</dbReference>
<feature type="transmembrane region" description="Helical" evidence="7">
    <location>
        <begin position="354"/>
        <end position="374"/>
    </location>
</feature>
<feature type="transmembrane region" description="Helical" evidence="7">
    <location>
        <begin position="416"/>
        <end position="435"/>
    </location>
</feature>
<protein>
    <submittedName>
        <fullName evidence="8">Putative MATE family efflux protein</fullName>
    </submittedName>
</protein>
<dbReference type="CDD" id="cd13138">
    <property type="entry name" value="MATE_yoeA_like"/>
    <property type="match status" value="1"/>
</dbReference>
<evidence type="ECO:0000256" key="5">
    <source>
        <dbReference type="ARBA" id="ARBA00022989"/>
    </source>
</evidence>
<dbReference type="Proteomes" id="UP000559117">
    <property type="component" value="Unassembled WGS sequence"/>
</dbReference>
<proteinExistence type="predicted"/>
<keyword evidence="9" id="KW-1185">Reference proteome</keyword>
<evidence type="ECO:0000313" key="9">
    <source>
        <dbReference type="Proteomes" id="UP000559117"/>
    </source>
</evidence>
<dbReference type="NCBIfam" id="TIGR00797">
    <property type="entry name" value="matE"/>
    <property type="match status" value="1"/>
</dbReference>
<dbReference type="AlphaFoldDB" id="A0A840UWJ8"/>
<keyword evidence="5 7" id="KW-1133">Transmembrane helix</keyword>
<feature type="transmembrane region" description="Helical" evidence="7">
    <location>
        <begin position="386"/>
        <end position="410"/>
    </location>
</feature>
<evidence type="ECO:0000256" key="6">
    <source>
        <dbReference type="ARBA" id="ARBA00023136"/>
    </source>
</evidence>
<keyword evidence="4 7" id="KW-0812">Transmembrane</keyword>
<dbReference type="GO" id="GO:0042910">
    <property type="term" value="F:xenobiotic transmembrane transporter activity"/>
    <property type="evidence" value="ECO:0007669"/>
    <property type="project" value="InterPro"/>
</dbReference>
<keyword evidence="2" id="KW-0813">Transport</keyword>
<feature type="transmembrane region" description="Helical" evidence="7">
    <location>
        <begin position="280"/>
        <end position="298"/>
    </location>
</feature>
<dbReference type="PANTHER" id="PTHR43549">
    <property type="entry name" value="MULTIDRUG RESISTANCE PROTEIN YPNP-RELATED"/>
    <property type="match status" value="1"/>
</dbReference>
<dbReference type="GO" id="GO:0005886">
    <property type="term" value="C:plasma membrane"/>
    <property type="evidence" value="ECO:0007669"/>
    <property type="project" value="UniProtKB-SubCell"/>
</dbReference>
<feature type="transmembrane region" description="Helical" evidence="7">
    <location>
        <begin position="318"/>
        <end position="339"/>
    </location>
</feature>
<reference evidence="8 9" key="1">
    <citation type="submission" date="2020-08" db="EMBL/GenBank/DDBJ databases">
        <title>Genomic Encyclopedia of Type Strains, Phase IV (KMG-IV): sequencing the most valuable type-strain genomes for metagenomic binning, comparative biology and taxonomic classification.</title>
        <authorList>
            <person name="Goeker M."/>
        </authorList>
    </citation>
    <scope>NUCLEOTIDE SEQUENCE [LARGE SCALE GENOMIC DNA]</scope>
    <source>
        <strain evidence="8 9">DSM 24661</strain>
    </source>
</reference>